<protein>
    <submittedName>
        <fullName evidence="1">Uncharacterized protein</fullName>
    </submittedName>
</protein>
<organism evidence="1 2">
    <name type="scientific">Carnobacterium maltaromaticum</name>
    <name type="common">Carnobacterium piscicola</name>
    <dbReference type="NCBI Taxonomy" id="2751"/>
    <lineage>
        <taxon>Bacteria</taxon>
        <taxon>Bacillati</taxon>
        <taxon>Bacillota</taxon>
        <taxon>Bacilli</taxon>
        <taxon>Lactobacillales</taxon>
        <taxon>Carnobacteriaceae</taxon>
        <taxon>Carnobacterium</taxon>
    </lineage>
</organism>
<name>A0AAW9K6U3_CARML</name>
<accession>A0AAW9K6U3</accession>
<dbReference type="GeneID" id="83605040"/>
<reference evidence="1" key="1">
    <citation type="submission" date="2023-08" db="EMBL/GenBank/DDBJ databases">
        <title>Genomic characterization of piscicolin 126 produced by Carnobacterium maltaromaticum CM22 strain isolated from salmon (Salmo salar).</title>
        <authorList>
            <person name="Gonzalez-Gragera E."/>
            <person name="Garcia-Lopez J.D."/>
            <person name="Teso-Perez C."/>
            <person name="Gimenez-Hernandez I."/>
            <person name="Peralta-Sanchez J.M."/>
            <person name="Valdivia E."/>
            <person name="Montalban-Lopez M."/>
            <person name="Martin-Platero A.M."/>
            <person name="Banos A."/>
            <person name="Martinez-Bueno M."/>
        </authorList>
    </citation>
    <scope>NUCLEOTIDE SEQUENCE</scope>
    <source>
        <strain evidence="1">CM22</strain>
    </source>
</reference>
<dbReference type="RefSeq" id="WP_010051280.1">
    <property type="nucleotide sequence ID" value="NZ_BJOJ01000046.1"/>
</dbReference>
<gene>
    <name evidence="1" type="ORF">RAK27_09940</name>
</gene>
<evidence type="ECO:0000313" key="1">
    <source>
        <dbReference type="EMBL" id="MDZ5758976.1"/>
    </source>
</evidence>
<proteinExistence type="predicted"/>
<sequence>MQIEDHWTDVVVYQVEIKVGHKEVRTLHKLLVFSAELTLDEIKANIKNRFNHVLEITRLDEIDEGLYLHGKTIAG</sequence>
<dbReference type="EMBL" id="JAVBVO010000003">
    <property type="protein sequence ID" value="MDZ5758976.1"/>
    <property type="molecule type" value="Genomic_DNA"/>
</dbReference>
<dbReference type="Proteomes" id="UP001290462">
    <property type="component" value="Unassembled WGS sequence"/>
</dbReference>
<evidence type="ECO:0000313" key="2">
    <source>
        <dbReference type="Proteomes" id="UP001290462"/>
    </source>
</evidence>
<dbReference type="AlphaFoldDB" id="A0AAW9K6U3"/>
<comment type="caution">
    <text evidence="1">The sequence shown here is derived from an EMBL/GenBank/DDBJ whole genome shotgun (WGS) entry which is preliminary data.</text>
</comment>